<proteinExistence type="inferred from homology"/>
<dbReference type="Pfam" id="PF00582">
    <property type="entry name" value="Usp"/>
    <property type="match status" value="1"/>
</dbReference>
<dbReference type="InterPro" id="IPR014729">
    <property type="entry name" value="Rossmann-like_a/b/a_fold"/>
</dbReference>
<dbReference type="PANTHER" id="PTHR46268">
    <property type="entry name" value="STRESS RESPONSE PROTEIN NHAX"/>
    <property type="match status" value="1"/>
</dbReference>
<name>A0ABV1ESC8_9FIRM</name>
<feature type="domain" description="UspA" evidence="2">
    <location>
        <begin position="3"/>
        <end position="131"/>
    </location>
</feature>
<dbReference type="PRINTS" id="PR01438">
    <property type="entry name" value="UNVRSLSTRESS"/>
</dbReference>
<dbReference type="PANTHER" id="PTHR46268:SF15">
    <property type="entry name" value="UNIVERSAL STRESS PROTEIN HP_0031"/>
    <property type="match status" value="1"/>
</dbReference>
<dbReference type="InterPro" id="IPR006015">
    <property type="entry name" value="Universal_stress_UspA"/>
</dbReference>
<organism evidence="3 4">
    <name type="scientific">Flavonifractor hominis</name>
    <dbReference type="NCBI Taxonomy" id="3133178"/>
    <lineage>
        <taxon>Bacteria</taxon>
        <taxon>Bacillati</taxon>
        <taxon>Bacillota</taxon>
        <taxon>Clostridia</taxon>
        <taxon>Eubacteriales</taxon>
        <taxon>Oscillospiraceae</taxon>
        <taxon>Flavonifractor</taxon>
    </lineage>
</organism>
<protein>
    <submittedName>
        <fullName evidence="3">Universal stress protein</fullName>
    </submittedName>
</protein>
<dbReference type="Proteomes" id="UP001440599">
    <property type="component" value="Unassembled WGS sequence"/>
</dbReference>
<dbReference type="RefSeq" id="WP_349141376.1">
    <property type="nucleotide sequence ID" value="NZ_JBBMFT010000016.1"/>
</dbReference>
<evidence type="ECO:0000313" key="3">
    <source>
        <dbReference type="EMBL" id="MEQ2457502.1"/>
    </source>
</evidence>
<sequence length="136" mass="15440">MLRLLVPIDGSDRSKQSIDWIKERYTPSEVSVTLLLVREDWDDIRCKEQCALAKEEALPILQESAHTLSDFSVATEVRFGRAGEEILRFAEETEIDIIVMTKSTKSGWIQMIGSVTNHVVKYAKCVVVIVPEMQTK</sequence>
<comment type="caution">
    <text evidence="3">The sequence shown here is derived from an EMBL/GenBank/DDBJ whole genome shotgun (WGS) entry which is preliminary data.</text>
</comment>
<keyword evidence="4" id="KW-1185">Reference proteome</keyword>
<evidence type="ECO:0000259" key="2">
    <source>
        <dbReference type="Pfam" id="PF00582"/>
    </source>
</evidence>
<dbReference type="CDD" id="cd00293">
    <property type="entry name" value="USP-like"/>
    <property type="match status" value="1"/>
</dbReference>
<comment type="similarity">
    <text evidence="1">Belongs to the universal stress protein A family.</text>
</comment>
<evidence type="ECO:0000313" key="4">
    <source>
        <dbReference type="Proteomes" id="UP001440599"/>
    </source>
</evidence>
<dbReference type="Gene3D" id="3.40.50.620">
    <property type="entry name" value="HUPs"/>
    <property type="match status" value="1"/>
</dbReference>
<gene>
    <name evidence="3" type="ORF">WMO45_13320</name>
</gene>
<reference evidence="3 4" key="1">
    <citation type="submission" date="2024-03" db="EMBL/GenBank/DDBJ databases">
        <title>Human intestinal bacterial collection.</title>
        <authorList>
            <person name="Pauvert C."/>
            <person name="Hitch T.C.A."/>
            <person name="Clavel T."/>
        </authorList>
    </citation>
    <scope>NUCLEOTIDE SEQUENCE [LARGE SCALE GENOMIC DNA]</scope>
    <source>
        <strain evidence="3 4">CLA-AP-H34</strain>
    </source>
</reference>
<dbReference type="InterPro" id="IPR006016">
    <property type="entry name" value="UspA"/>
</dbReference>
<evidence type="ECO:0000256" key="1">
    <source>
        <dbReference type="ARBA" id="ARBA00008791"/>
    </source>
</evidence>
<dbReference type="SUPFAM" id="SSF52402">
    <property type="entry name" value="Adenine nucleotide alpha hydrolases-like"/>
    <property type="match status" value="1"/>
</dbReference>
<dbReference type="EMBL" id="JBBMFT010000016">
    <property type="protein sequence ID" value="MEQ2457502.1"/>
    <property type="molecule type" value="Genomic_DNA"/>
</dbReference>
<accession>A0ABV1ESC8</accession>